<evidence type="ECO:0000256" key="1">
    <source>
        <dbReference type="SAM" id="MobiDB-lite"/>
    </source>
</evidence>
<accession>A0A078HQ16</accession>
<reference evidence="2" key="3">
    <citation type="submission" date="2021-01" db="EMBL/GenBank/DDBJ databases">
        <authorList>
            <consortium name="Genoscope - CEA"/>
            <person name="William W."/>
        </authorList>
    </citation>
    <scope>NUCLEOTIDE SEQUENCE</scope>
</reference>
<feature type="region of interest" description="Disordered" evidence="1">
    <location>
        <begin position="1"/>
        <end position="54"/>
    </location>
</feature>
<evidence type="ECO:0000313" key="2">
    <source>
        <dbReference type="EMBL" id="CAF2270215.1"/>
    </source>
</evidence>
<evidence type="ECO:0000313" key="4">
    <source>
        <dbReference type="Proteomes" id="UP000028999"/>
    </source>
</evidence>
<dbReference type="PaxDb" id="3708-A0A078HQ16"/>
<dbReference type="Gramene" id="CDY39706">
    <property type="protein sequence ID" value="CDY39706"/>
    <property type="gene ID" value="GSBRNA2T00068463001"/>
</dbReference>
<feature type="compositionally biased region" description="Basic and acidic residues" evidence="1">
    <location>
        <begin position="29"/>
        <end position="54"/>
    </location>
</feature>
<dbReference type="Proteomes" id="UP000028999">
    <property type="component" value="Unassembled WGS sequence"/>
</dbReference>
<organism evidence="3 4">
    <name type="scientific">Brassica napus</name>
    <name type="common">Rape</name>
    <dbReference type="NCBI Taxonomy" id="3708"/>
    <lineage>
        <taxon>Eukaryota</taxon>
        <taxon>Viridiplantae</taxon>
        <taxon>Streptophyta</taxon>
        <taxon>Embryophyta</taxon>
        <taxon>Tracheophyta</taxon>
        <taxon>Spermatophyta</taxon>
        <taxon>Magnoliopsida</taxon>
        <taxon>eudicotyledons</taxon>
        <taxon>Gunneridae</taxon>
        <taxon>Pentapetalae</taxon>
        <taxon>rosids</taxon>
        <taxon>malvids</taxon>
        <taxon>Brassicales</taxon>
        <taxon>Brassicaceae</taxon>
        <taxon>Brassiceae</taxon>
        <taxon>Brassica</taxon>
    </lineage>
</organism>
<protein>
    <submittedName>
        <fullName evidence="2">(rape) hypothetical protein</fullName>
    </submittedName>
    <submittedName>
        <fullName evidence="3">BnaA04g07290D protein</fullName>
    </submittedName>
</protein>
<dbReference type="AlphaFoldDB" id="A0A078HQ16"/>
<dbReference type="EMBL" id="LK032455">
    <property type="protein sequence ID" value="CDY39706.1"/>
    <property type="molecule type" value="Genomic_DNA"/>
</dbReference>
<reference evidence="3 4" key="1">
    <citation type="journal article" date="2014" name="Science">
        <title>Plant genetics. Early allopolyploid evolution in the post-Neolithic Brassica napus oilseed genome.</title>
        <authorList>
            <person name="Chalhoub B."/>
            <person name="Denoeud F."/>
            <person name="Liu S."/>
            <person name="Parkin I.A."/>
            <person name="Tang H."/>
            <person name="Wang X."/>
            <person name="Chiquet J."/>
            <person name="Belcram H."/>
            <person name="Tong C."/>
            <person name="Samans B."/>
            <person name="Correa M."/>
            <person name="Da Silva C."/>
            <person name="Just J."/>
            <person name="Falentin C."/>
            <person name="Koh C.S."/>
            <person name="Le Clainche I."/>
            <person name="Bernard M."/>
            <person name="Bento P."/>
            <person name="Noel B."/>
            <person name="Labadie K."/>
            <person name="Alberti A."/>
            <person name="Charles M."/>
            <person name="Arnaud D."/>
            <person name="Guo H."/>
            <person name="Daviaud C."/>
            <person name="Alamery S."/>
            <person name="Jabbari K."/>
            <person name="Zhao M."/>
            <person name="Edger P.P."/>
            <person name="Chelaifa H."/>
            <person name="Tack D."/>
            <person name="Lassalle G."/>
            <person name="Mestiri I."/>
            <person name="Schnel N."/>
            <person name="Le Paslier M.C."/>
            <person name="Fan G."/>
            <person name="Renault V."/>
            <person name="Bayer P.E."/>
            <person name="Golicz A.A."/>
            <person name="Manoli S."/>
            <person name="Lee T.H."/>
            <person name="Thi V.H."/>
            <person name="Chalabi S."/>
            <person name="Hu Q."/>
            <person name="Fan C."/>
            <person name="Tollenaere R."/>
            <person name="Lu Y."/>
            <person name="Battail C."/>
            <person name="Shen J."/>
            <person name="Sidebottom C.H."/>
            <person name="Wang X."/>
            <person name="Canaguier A."/>
            <person name="Chauveau A."/>
            <person name="Berard A."/>
            <person name="Deniot G."/>
            <person name="Guan M."/>
            <person name="Liu Z."/>
            <person name="Sun F."/>
            <person name="Lim Y.P."/>
            <person name="Lyons E."/>
            <person name="Town C.D."/>
            <person name="Bancroft I."/>
            <person name="Wang X."/>
            <person name="Meng J."/>
            <person name="Ma J."/>
            <person name="Pires J.C."/>
            <person name="King G.J."/>
            <person name="Brunel D."/>
            <person name="Delourme R."/>
            <person name="Renard M."/>
            <person name="Aury J.M."/>
            <person name="Adams K.L."/>
            <person name="Batley J."/>
            <person name="Snowdon R.J."/>
            <person name="Tost J."/>
            <person name="Edwards D."/>
            <person name="Zhou Y."/>
            <person name="Hua W."/>
            <person name="Sharpe A.G."/>
            <person name="Paterson A.H."/>
            <person name="Guan C."/>
            <person name="Wincker P."/>
        </authorList>
    </citation>
    <scope>NUCLEOTIDE SEQUENCE [LARGE SCALE GENOMIC DNA]</scope>
    <source>
        <strain evidence="4">cv. Darmor-bzh</strain>
    </source>
</reference>
<reference evidence="3" key="2">
    <citation type="submission" date="2014-06" db="EMBL/GenBank/DDBJ databases">
        <authorList>
            <person name="Genoscope - CEA"/>
        </authorList>
    </citation>
    <scope>NUCLEOTIDE SEQUENCE</scope>
</reference>
<name>A0A078HQ16_BRANA</name>
<dbReference type="EMBL" id="HG994358">
    <property type="protein sequence ID" value="CAF2270215.1"/>
    <property type="molecule type" value="Genomic_DNA"/>
</dbReference>
<proteinExistence type="predicted"/>
<keyword evidence="4" id="KW-1185">Reference proteome</keyword>
<dbReference type="Proteomes" id="UP001295469">
    <property type="component" value="Chromosome A04"/>
</dbReference>
<sequence>MRIELEATQECIRDDEDGSRQRNTCWVQDNRDRYNQGTRRERSPQNDVREAAPEDVEIMKQEAQNAQEERELAQASAEFQSKLIKTQTAPTKVLPDTIGEKDEFYLIKETIEGQNKLLYDEVMEMDEIHIII</sequence>
<evidence type="ECO:0000313" key="3">
    <source>
        <dbReference type="EMBL" id="CDY39706.1"/>
    </source>
</evidence>
<gene>
    <name evidence="3" type="primary">BnaA04g07290D</name>
    <name evidence="2" type="ORF">DARMORV10_A04P09190.1</name>
    <name evidence="3" type="ORF">GSBRNA2T00068463001</name>
</gene>